<dbReference type="InterPro" id="IPR004314">
    <property type="entry name" value="Neprosin"/>
</dbReference>
<dbReference type="PaxDb" id="3827-XP_004511100.1"/>
<accession>A0A1S3EH34</accession>
<name>A0A1S3EH34_CICAR</name>
<protein>
    <submittedName>
        <fullName evidence="3">Uncharacterized protein LOC101489886</fullName>
    </submittedName>
</protein>
<proteinExistence type="predicted"/>
<dbReference type="OrthoDB" id="1858978at2759"/>
<dbReference type="Proteomes" id="UP000087171">
    <property type="component" value="Chromosome Ca7"/>
</dbReference>
<dbReference type="PANTHER" id="PTHR31589">
    <property type="entry name" value="PROTEIN, PUTATIVE (DUF239)-RELATED-RELATED"/>
    <property type="match status" value="1"/>
</dbReference>
<dbReference type="Gene3D" id="3.90.1320.10">
    <property type="entry name" value="Outer-capsid protein sigma 3, large lobe"/>
    <property type="match status" value="1"/>
</dbReference>
<evidence type="ECO:0000313" key="2">
    <source>
        <dbReference type="Proteomes" id="UP000087171"/>
    </source>
</evidence>
<dbReference type="PANTHER" id="PTHR31589:SF223">
    <property type="entry name" value="PROTEIN, PUTATIVE (DUF239)-RELATED"/>
    <property type="match status" value="1"/>
</dbReference>
<dbReference type="InterPro" id="IPR053168">
    <property type="entry name" value="Glutamic_endopeptidase"/>
</dbReference>
<gene>
    <name evidence="3" type="primary">LOC101489886</name>
</gene>
<dbReference type="RefSeq" id="XP_012574266.1">
    <property type="nucleotide sequence ID" value="XM_012718812.2"/>
</dbReference>
<feature type="domain" description="Neprosin PEP catalytic" evidence="1">
    <location>
        <begin position="1"/>
        <end position="242"/>
    </location>
</feature>
<dbReference type="PROSITE" id="PS52045">
    <property type="entry name" value="NEPROSIN_PEP_CD"/>
    <property type="match status" value="1"/>
</dbReference>
<evidence type="ECO:0000259" key="1">
    <source>
        <dbReference type="PROSITE" id="PS52045"/>
    </source>
</evidence>
<dbReference type="STRING" id="3827.A0A1S3EH34"/>
<dbReference type="AlphaFoldDB" id="A0A1S3EH34"/>
<organism evidence="2 3">
    <name type="scientific">Cicer arietinum</name>
    <name type="common">Chickpea</name>
    <name type="synonym">Garbanzo</name>
    <dbReference type="NCBI Taxonomy" id="3827"/>
    <lineage>
        <taxon>Eukaryota</taxon>
        <taxon>Viridiplantae</taxon>
        <taxon>Streptophyta</taxon>
        <taxon>Embryophyta</taxon>
        <taxon>Tracheophyta</taxon>
        <taxon>Spermatophyta</taxon>
        <taxon>Magnoliopsida</taxon>
        <taxon>eudicotyledons</taxon>
        <taxon>Gunneridae</taxon>
        <taxon>Pentapetalae</taxon>
        <taxon>rosids</taxon>
        <taxon>fabids</taxon>
        <taxon>Fabales</taxon>
        <taxon>Fabaceae</taxon>
        <taxon>Papilionoideae</taxon>
        <taxon>50 kb inversion clade</taxon>
        <taxon>NPAAA clade</taxon>
        <taxon>Hologalegina</taxon>
        <taxon>IRL clade</taxon>
        <taxon>Cicereae</taxon>
        <taxon>Cicer</taxon>
    </lineage>
</organism>
<keyword evidence="2" id="KW-1185">Reference proteome</keyword>
<dbReference type="Pfam" id="PF03080">
    <property type="entry name" value="Neprosin"/>
    <property type="match status" value="1"/>
</dbReference>
<sequence length="243" mass="27289">MRLNFEPIFFGVAGTLSLHNPPILKEQISSAYIWVTNATSLADANTIHVGWQVYPYLYGDTQTRFFISWNNNMEHTGCLNLQCAGFVQTKSDFVIGGPVNATSKYGGPIFSMPISLTHDEASNNWWLRVQNQNIGYFPGAIFSNKLQYASKAGWTGQTKFFIHDGTSPQMGSGHYPDGNSEHSGFFSDILFQDRTRRDIGPIRDNLMPYVDNPICYKVQYYEHVRDQLNRAILYGGPGGFCGS</sequence>
<dbReference type="KEGG" id="cam:101489886"/>
<reference evidence="3" key="2">
    <citation type="submission" date="2025-08" db="UniProtKB">
        <authorList>
            <consortium name="RefSeq"/>
        </authorList>
    </citation>
    <scope>IDENTIFICATION</scope>
    <source>
        <tissue evidence="3">Etiolated seedlings</tissue>
    </source>
</reference>
<dbReference type="GeneID" id="101489886"/>
<reference evidence="2" key="1">
    <citation type="journal article" date="2013" name="Nat. Biotechnol.">
        <title>Draft genome sequence of chickpea (Cicer arietinum) provides a resource for trait improvement.</title>
        <authorList>
            <person name="Varshney R.K."/>
            <person name="Song C."/>
            <person name="Saxena R.K."/>
            <person name="Azam S."/>
            <person name="Yu S."/>
            <person name="Sharpe A.G."/>
            <person name="Cannon S."/>
            <person name="Baek J."/>
            <person name="Rosen B.D."/>
            <person name="Tar'an B."/>
            <person name="Millan T."/>
            <person name="Zhang X."/>
            <person name="Ramsay L.D."/>
            <person name="Iwata A."/>
            <person name="Wang Y."/>
            <person name="Nelson W."/>
            <person name="Farmer A.D."/>
            <person name="Gaur P.M."/>
            <person name="Soderlund C."/>
            <person name="Penmetsa R.V."/>
            <person name="Xu C."/>
            <person name="Bharti A.K."/>
            <person name="He W."/>
            <person name="Winter P."/>
            <person name="Zhao S."/>
            <person name="Hane J.K."/>
            <person name="Carrasquilla-Garcia N."/>
            <person name="Condie J.A."/>
            <person name="Upadhyaya H.D."/>
            <person name="Luo M.C."/>
            <person name="Thudi M."/>
            <person name="Gowda C.L."/>
            <person name="Singh N.P."/>
            <person name="Lichtenzveig J."/>
            <person name="Gali K.K."/>
            <person name="Rubio J."/>
            <person name="Nadarajan N."/>
            <person name="Dolezel J."/>
            <person name="Bansal K.C."/>
            <person name="Xu X."/>
            <person name="Edwards D."/>
            <person name="Zhang G."/>
            <person name="Kahl G."/>
            <person name="Gil J."/>
            <person name="Singh K.B."/>
            <person name="Datta S.K."/>
            <person name="Jackson S.A."/>
            <person name="Wang J."/>
            <person name="Cook D.R."/>
        </authorList>
    </citation>
    <scope>NUCLEOTIDE SEQUENCE [LARGE SCALE GENOMIC DNA]</scope>
    <source>
        <strain evidence="2">cv. CDC Frontier</strain>
    </source>
</reference>
<evidence type="ECO:0000313" key="3">
    <source>
        <dbReference type="RefSeq" id="XP_012574266.1"/>
    </source>
</evidence>